<dbReference type="WBParaSite" id="PSU_v2.g10552.t1">
    <property type="protein sequence ID" value="PSU_v2.g10552.t1"/>
    <property type="gene ID" value="PSU_v2.g10552"/>
</dbReference>
<sequence length="200" mass="22809">MDIVAEKADKDSEDALAMIQQLPNVLNAIDKAVEKGYITFCKDSSNSSQEEEEEPPTKAEKRIYDKVMYAPPWISKKWEISMNTDFTIRDIGVRPYPKSWFKQESEYWTKETQVALIVHNEWQSSKIMEIAPKIYDAVASFKVIIQSNRKDATEFCQNLLKMGIKVAICSSGEECEKALQSIESGLPKTRIPFSNISNTI</sequence>
<dbReference type="AlphaFoldDB" id="A0A914XUB1"/>
<dbReference type="Proteomes" id="UP000887577">
    <property type="component" value="Unplaced"/>
</dbReference>
<protein>
    <submittedName>
        <fullName evidence="2">Uncharacterized protein</fullName>
    </submittedName>
</protein>
<evidence type="ECO:0000313" key="2">
    <source>
        <dbReference type="WBParaSite" id="PSU_v2.g10552.t1"/>
    </source>
</evidence>
<accession>A0A914XUB1</accession>
<proteinExistence type="predicted"/>
<keyword evidence="1" id="KW-1185">Reference proteome</keyword>
<organism evidence="1 2">
    <name type="scientific">Panagrolaimus superbus</name>
    <dbReference type="NCBI Taxonomy" id="310955"/>
    <lineage>
        <taxon>Eukaryota</taxon>
        <taxon>Metazoa</taxon>
        <taxon>Ecdysozoa</taxon>
        <taxon>Nematoda</taxon>
        <taxon>Chromadorea</taxon>
        <taxon>Rhabditida</taxon>
        <taxon>Tylenchina</taxon>
        <taxon>Panagrolaimomorpha</taxon>
        <taxon>Panagrolaimoidea</taxon>
        <taxon>Panagrolaimidae</taxon>
        <taxon>Panagrolaimus</taxon>
    </lineage>
</organism>
<reference evidence="2" key="1">
    <citation type="submission" date="2022-11" db="UniProtKB">
        <authorList>
            <consortium name="WormBaseParasite"/>
        </authorList>
    </citation>
    <scope>IDENTIFICATION</scope>
</reference>
<evidence type="ECO:0000313" key="1">
    <source>
        <dbReference type="Proteomes" id="UP000887577"/>
    </source>
</evidence>
<name>A0A914XUB1_9BILA</name>